<organism evidence="1 2">
    <name type="scientific">Candidatus Nitrospira allomarina</name>
    <dbReference type="NCBI Taxonomy" id="3020900"/>
    <lineage>
        <taxon>Bacteria</taxon>
        <taxon>Pseudomonadati</taxon>
        <taxon>Nitrospirota</taxon>
        <taxon>Nitrospiria</taxon>
        <taxon>Nitrospirales</taxon>
        <taxon>Nitrospiraceae</taxon>
        <taxon>Nitrospira</taxon>
    </lineage>
</organism>
<dbReference type="EMBL" id="CP116967">
    <property type="protein sequence ID" value="WNM59425.1"/>
    <property type="molecule type" value="Genomic_DNA"/>
</dbReference>
<keyword evidence="2" id="KW-1185">Reference proteome</keyword>
<protein>
    <submittedName>
        <fullName evidence="1">Uncharacterized protein</fullName>
    </submittedName>
</protein>
<dbReference type="AlphaFoldDB" id="A0AA96GFR1"/>
<name>A0AA96GFR1_9BACT</name>
<reference evidence="1 2" key="1">
    <citation type="submission" date="2023-01" db="EMBL/GenBank/DDBJ databases">
        <title>Cultivation and genomic characterization of new, ubiquitous marine nitrite-oxidizing bacteria from the Nitrospirales.</title>
        <authorList>
            <person name="Mueller A.J."/>
            <person name="Daebeler A."/>
            <person name="Herbold C.W."/>
            <person name="Kirkegaard R.H."/>
            <person name="Daims H."/>
        </authorList>
    </citation>
    <scope>NUCLEOTIDE SEQUENCE [LARGE SCALE GENOMIC DNA]</scope>
    <source>
        <strain evidence="1 2">VA</strain>
    </source>
</reference>
<evidence type="ECO:0000313" key="1">
    <source>
        <dbReference type="EMBL" id="WNM59425.1"/>
    </source>
</evidence>
<accession>A0AA96GFR1</accession>
<evidence type="ECO:0000313" key="2">
    <source>
        <dbReference type="Proteomes" id="UP001302719"/>
    </source>
</evidence>
<dbReference type="KEGG" id="nall:PP769_06580"/>
<dbReference type="RefSeq" id="WP_312646172.1">
    <property type="nucleotide sequence ID" value="NZ_CP116967.1"/>
</dbReference>
<proteinExistence type="predicted"/>
<dbReference type="Proteomes" id="UP001302719">
    <property type="component" value="Chromosome"/>
</dbReference>
<sequence length="278" mass="30748">MKRGIPQYAVFSVAILGFVLTSTVQGVWAKGDKRDHEDEIPFSEAHIFFELNNTDGDLGIHALIDGDAWKKLEIEDPNERKMLNVRVSGRLGRQGLTEFFFESAEPTFEELSPQRFFHRFPAGTYEIEGEALDGNELESEVQLSHVMPAPPQPYVNGLPMAQQCDEEDPGYDVTVTSAPVTISWDAVMTSHPDPNGGGAGVQPPVAVVIHNYEVVLEVDVDVMGEEFTSKTSLILPPGVTEVTIPAEFLAQGEEFKYEVLAREANYNQTAVESCFNLE</sequence>
<gene>
    <name evidence="1" type="ORF">PP769_06580</name>
</gene>